<comment type="similarity">
    <text evidence="3 10">Belongs to the FKBP-type PPIase family.</text>
</comment>
<dbReference type="PROSITE" id="PS50059">
    <property type="entry name" value="FKBP_PPIASE"/>
    <property type="match status" value="1"/>
</dbReference>
<evidence type="ECO:0000256" key="8">
    <source>
        <dbReference type="ARBA" id="ARBA00037071"/>
    </source>
</evidence>
<accession>A0A0G3XEP1</accession>
<proteinExistence type="inferred from homology"/>
<keyword evidence="4" id="KW-0963">Cytoplasm</keyword>
<gene>
    <name evidence="11" type="ORF">AB433_06165</name>
</gene>
<evidence type="ECO:0000256" key="9">
    <source>
        <dbReference type="PROSITE-ProRule" id="PRU00277"/>
    </source>
</evidence>
<dbReference type="PATRIC" id="fig|1348774.3.peg.1293"/>
<comment type="subcellular location">
    <subcellularLocation>
        <location evidence="2">Cytoplasm</location>
    </subcellularLocation>
</comment>
<comment type="function">
    <text evidence="8">Also involved in hydrogenase metallocenter assembly, probably by participating in the nickel insertion step. This function in hydrogenase biosynthesis requires chaperone activity and the presence of the metal-binding domain, but not PPIase activity.</text>
</comment>
<dbReference type="Proteomes" id="UP000035287">
    <property type="component" value="Chromosome"/>
</dbReference>
<dbReference type="GO" id="GO:0003755">
    <property type="term" value="F:peptidyl-prolyl cis-trans isomerase activity"/>
    <property type="evidence" value="ECO:0007669"/>
    <property type="project" value="UniProtKB-UniRule"/>
</dbReference>
<dbReference type="OrthoDB" id="9808891at2"/>
<dbReference type="KEGG" id="cna:AB433_06165"/>
<evidence type="ECO:0000256" key="1">
    <source>
        <dbReference type="ARBA" id="ARBA00000971"/>
    </source>
</evidence>
<evidence type="ECO:0000256" key="3">
    <source>
        <dbReference type="ARBA" id="ARBA00006577"/>
    </source>
</evidence>
<keyword evidence="12" id="KW-1185">Reference proteome</keyword>
<dbReference type="GO" id="GO:0042026">
    <property type="term" value="P:protein refolding"/>
    <property type="evidence" value="ECO:0007669"/>
    <property type="project" value="UniProtKB-ARBA"/>
</dbReference>
<keyword evidence="6" id="KW-0143">Chaperone</keyword>
<dbReference type="InterPro" id="IPR046357">
    <property type="entry name" value="PPIase_dom_sf"/>
</dbReference>
<reference evidence="11 12" key="1">
    <citation type="submission" date="2015-06" db="EMBL/GenBank/DDBJ databases">
        <authorList>
            <person name="Zeng Y."/>
            <person name="Huang Y."/>
        </authorList>
    </citation>
    <scope>NUCLEOTIDE SEQUENCE [LARGE SCALE GENOMIC DNA]</scope>
    <source>
        <strain evidence="11 12">PQ-2</strain>
    </source>
</reference>
<keyword evidence="7 9" id="KW-0413">Isomerase</keyword>
<evidence type="ECO:0000256" key="5">
    <source>
        <dbReference type="ARBA" id="ARBA00023110"/>
    </source>
</evidence>
<dbReference type="EC" id="5.2.1.8" evidence="10"/>
<sequence length="145" mass="15169">MQTAKSGDTVLINYVVKTGDGQVVGNTGQQGPQAVTIGGDQIFPQIQDALTGMEVGGETSVTIEAANAFGPRREEMIVEIPRANLPAEPEPQPGMQLSAQQQDGNTVNMVITKVGPEAITADGNHPLASQDLTFDLKLTEIQAAA</sequence>
<evidence type="ECO:0000256" key="2">
    <source>
        <dbReference type="ARBA" id="ARBA00004496"/>
    </source>
</evidence>
<evidence type="ECO:0000313" key="11">
    <source>
        <dbReference type="EMBL" id="AKM09662.1"/>
    </source>
</evidence>
<dbReference type="RefSeq" id="WP_047820348.1">
    <property type="nucleotide sequence ID" value="NZ_CP011770.1"/>
</dbReference>
<protein>
    <recommendedName>
        <fullName evidence="10">Peptidyl-prolyl cis-trans isomerase</fullName>
        <ecNumber evidence="10">5.2.1.8</ecNumber>
    </recommendedName>
</protein>
<dbReference type="GO" id="GO:0005737">
    <property type="term" value="C:cytoplasm"/>
    <property type="evidence" value="ECO:0007669"/>
    <property type="project" value="UniProtKB-SubCell"/>
</dbReference>
<evidence type="ECO:0000256" key="10">
    <source>
        <dbReference type="RuleBase" id="RU003915"/>
    </source>
</evidence>
<evidence type="ECO:0000256" key="7">
    <source>
        <dbReference type="ARBA" id="ARBA00023235"/>
    </source>
</evidence>
<evidence type="ECO:0000313" key="12">
    <source>
        <dbReference type="Proteomes" id="UP000035287"/>
    </source>
</evidence>
<name>A0A0G3XEP1_9SPHN</name>
<dbReference type="InterPro" id="IPR001179">
    <property type="entry name" value="PPIase_FKBP_dom"/>
</dbReference>
<dbReference type="STRING" id="1348774.AB433_06165"/>
<dbReference type="AlphaFoldDB" id="A0A0G3XEP1"/>
<dbReference type="PANTHER" id="PTHR47861:SF3">
    <property type="entry name" value="FKBP-TYPE PEPTIDYL-PROLYL CIS-TRANS ISOMERASE SLYD"/>
    <property type="match status" value="1"/>
</dbReference>
<organism evidence="11 12">
    <name type="scientific">Croceicoccus naphthovorans</name>
    <dbReference type="NCBI Taxonomy" id="1348774"/>
    <lineage>
        <taxon>Bacteria</taxon>
        <taxon>Pseudomonadati</taxon>
        <taxon>Pseudomonadota</taxon>
        <taxon>Alphaproteobacteria</taxon>
        <taxon>Sphingomonadales</taxon>
        <taxon>Erythrobacteraceae</taxon>
        <taxon>Croceicoccus</taxon>
    </lineage>
</organism>
<comment type="catalytic activity">
    <reaction evidence="1 9 10">
        <text>[protein]-peptidylproline (omega=180) = [protein]-peptidylproline (omega=0)</text>
        <dbReference type="Rhea" id="RHEA:16237"/>
        <dbReference type="Rhea" id="RHEA-COMP:10747"/>
        <dbReference type="Rhea" id="RHEA-COMP:10748"/>
        <dbReference type="ChEBI" id="CHEBI:83833"/>
        <dbReference type="ChEBI" id="CHEBI:83834"/>
        <dbReference type="EC" id="5.2.1.8"/>
    </reaction>
</comment>
<dbReference type="EMBL" id="CP011770">
    <property type="protein sequence ID" value="AKM09662.1"/>
    <property type="molecule type" value="Genomic_DNA"/>
</dbReference>
<dbReference type="Gene3D" id="3.10.50.40">
    <property type="match status" value="1"/>
</dbReference>
<dbReference type="SUPFAM" id="SSF54534">
    <property type="entry name" value="FKBP-like"/>
    <property type="match status" value="1"/>
</dbReference>
<dbReference type="PANTHER" id="PTHR47861">
    <property type="entry name" value="FKBP-TYPE PEPTIDYL-PROLYL CIS-TRANS ISOMERASE SLYD"/>
    <property type="match status" value="1"/>
</dbReference>
<keyword evidence="5 9" id="KW-0697">Rotamase</keyword>
<dbReference type="Pfam" id="PF00254">
    <property type="entry name" value="FKBP_C"/>
    <property type="match status" value="1"/>
</dbReference>
<evidence type="ECO:0000256" key="4">
    <source>
        <dbReference type="ARBA" id="ARBA00022490"/>
    </source>
</evidence>
<evidence type="ECO:0000256" key="6">
    <source>
        <dbReference type="ARBA" id="ARBA00023186"/>
    </source>
</evidence>